<comment type="caution">
    <text evidence="5">The sequence shown here is derived from an EMBL/GenBank/DDBJ whole genome shotgun (WGS) entry which is preliminary data.</text>
</comment>
<dbReference type="GO" id="GO:0009234">
    <property type="term" value="P:menaquinone biosynthetic process"/>
    <property type="evidence" value="ECO:0007669"/>
    <property type="project" value="UniProtKB-UniRule"/>
</dbReference>
<comment type="similarity">
    <text evidence="3">Belongs to the AB hydrolase superfamily. MenH family.</text>
</comment>
<evidence type="ECO:0000313" key="5">
    <source>
        <dbReference type="EMBL" id="MBE1555464.1"/>
    </source>
</evidence>
<dbReference type="InterPro" id="IPR022485">
    <property type="entry name" value="SHCHC_synthase_MenH"/>
</dbReference>
<comment type="pathway">
    <text evidence="3">Quinol/quinone metabolism; 1,4-dihydroxy-2-naphthoate biosynthesis; 1,4-dihydroxy-2-naphthoate from chorismate: step 3/7.</text>
</comment>
<evidence type="ECO:0000256" key="2">
    <source>
        <dbReference type="ARBA" id="ARBA00023239"/>
    </source>
</evidence>
<protein>
    <recommendedName>
        <fullName evidence="3">Putative 2-succinyl-6-hydroxy-2,4-cyclohexadiene-1-carboxylate synthase</fullName>
        <shortName evidence="3">SHCHC synthase</shortName>
        <ecNumber evidence="3">4.2.99.20</ecNumber>
    </recommendedName>
</protein>
<dbReference type="Proteomes" id="UP000658225">
    <property type="component" value="Unassembled WGS sequence"/>
</dbReference>
<evidence type="ECO:0000313" key="6">
    <source>
        <dbReference type="Proteomes" id="UP000658225"/>
    </source>
</evidence>
<dbReference type="Pfam" id="PF00561">
    <property type="entry name" value="Abhydrolase_1"/>
    <property type="match status" value="1"/>
</dbReference>
<gene>
    <name evidence="3" type="primary">menH</name>
    <name evidence="5" type="ORF">H4683_002569</name>
</gene>
<dbReference type="GO" id="GO:0070205">
    <property type="term" value="F:2-succinyl-6-hydroxy-2,4-cyclohexadiene-1-carboxylate synthase activity"/>
    <property type="evidence" value="ECO:0007669"/>
    <property type="project" value="UniProtKB-UniRule"/>
</dbReference>
<dbReference type="NCBIfam" id="TIGR03695">
    <property type="entry name" value="menH_SHCHC"/>
    <property type="match status" value="1"/>
</dbReference>
<dbReference type="Gene3D" id="3.40.50.1820">
    <property type="entry name" value="alpha/beta hydrolase"/>
    <property type="match status" value="1"/>
</dbReference>
<keyword evidence="6" id="KW-1185">Reference proteome</keyword>
<accession>A0A927R703</accession>
<dbReference type="PANTHER" id="PTHR42916">
    <property type="entry name" value="2-SUCCINYL-5-ENOLPYRUVYL-6-HYDROXY-3-CYCLOHEXENE-1-CARBOXYLATE SYNTHASE"/>
    <property type="match status" value="1"/>
</dbReference>
<name>A0A927R703_9BACL</name>
<dbReference type="PANTHER" id="PTHR42916:SF1">
    <property type="entry name" value="PROTEIN PHYLLO, CHLOROPLASTIC"/>
    <property type="match status" value="1"/>
</dbReference>
<evidence type="ECO:0000256" key="3">
    <source>
        <dbReference type="HAMAP-Rule" id="MF_01660"/>
    </source>
</evidence>
<comment type="catalytic activity">
    <reaction evidence="3">
        <text>5-enolpyruvoyl-6-hydroxy-2-succinyl-cyclohex-3-ene-1-carboxylate = (1R,6R)-6-hydroxy-2-succinyl-cyclohexa-2,4-diene-1-carboxylate + pyruvate</text>
        <dbReference type="Rhea" id="RHEA:25597"/>
        <dbReference type="ChEBI" id="CHEBI:15361"/>
        <dbReference type="ChEBI" id="CHEBI:58689"/>
        <dbReference type="ChEBI" id="CHEBI:58818"/>
        <dbReference type="EC" id="4.2.99.20"/>
    </reaction>
</comment>
<dbReference type="SUPFAM" id="SSF53474">
    <property type="entry name" value="alpha/beta-Hydrolases"/>
    <property type="match status" value="1"/>
</dbReference>
<comment type="pathway">
    <text evidence="3">Quinol/quinone metabolism; menaquinone biosynthesis.</text>
</comment>
<comment type="subunit">
    <text evidence="3">Monomer.</text>
</comment>
<evidence type="ECO:0000259" key="4">
    <source>
        <dbReference type="Pfam" id="PF00561"/>
    </source>
</evidence>
<comment type="function">
    <text evidence="3">Catalyzes a proton abstraction reaction that results in 2,5-elimination of pyruvate from 2-succinyl-5-enolpyruvyl-6-hydroxy-3-cyclohexene-1-carboxylate (SEPHCHC) and the formation of 2-succinyl-6-hydroxy-2,4-cyclohexadiene-1-carboxylate (SHCHC).</text>
</comment>
<dbReference type="RefSeq" id="WP_192599177.1">
    <property type="nucleotide sequence ID" value="NZ_JADBEL010000013.1"/>
</dbReference>
<dbReference type="HAMAP" id="MF_01660">
    <property type="entry name" value="MenH"/>
    <property type="match status" value="1"/>
</dbReference>
<dbReference type="PRINTS" id="PR00111">
    <property type="entry name" value="ABHYDROLASE"/>
</dbReference>
<feature type="domain" description="AB hydrolase-1" evidence="4">
    <location>
        <begin position="24"/>
        <end position="260"/>
    </location>
</feature>
<dbReference type="EMBL" id="JADBEL010000013">
    <property type="protein sequence ID" value="MBE1555464.1"/>
    <property type="molecule type" value="Genomic_DNA"/>
</dbReference>
<proteinExistence type="inferred from homology"/>
<sequence length="281" mass="31814">MNDKRLRVRGIELHMEINGDENLPVIVFLHGFTGSTATWREISKLLEGKYRTIAVDLTGHGKSTVPQDAERYTMEQQIEDLEELFETLLLDHFTLIGYSMGGRVALGYTVHYPERVSTLILESSSPGLKTEEERIARKDADRRLAERLLISGMEAFIDFWESISLFDSQKGLSCKKRLAVREERLSQSVMGLSNSLYAIGTGSQPSYWAELETINLPVLLITGEIDMKFVNIAREMMQFIPNVHHYSIKGTGHAIHVEKPRAFATMVEEHISECENRGGIV</sequence>
<dbReference type="EC" id="4.2.99.20" evidence="3"/>
<evidence type="ECO:0000256" key="1">
    <source>
        <dbReference type="ARBA" id="ARBA00022428"/>
    </source>
</evidence>
<dbReference type="InterPro" id="IPR000073">
    <property type="entry name" value="AB_hydrolase_1"/>
</dbReference>
<keyword evidence="1 3" id="KW-0474">Menaquinone biosynthesis</keyword>
<keyword evidence="2 3" id="KW-0456">Lyase</keyword>
<dbReference type="AlphaFoldDB" id="A0A927R703"/>
<organism evidence="5 6">
    <name type="scientific">Sporosarcina limicola</name>
    <dbReference type="NCBI Taxonomy" id="34101"/>
    <lineage>
        <taxon>Bacteria</taxon>
        <taxon>Bacillati</taxon>
        <taxon>Bacillota</taxon>
        <taxon>Bacilli</taxon>
        <taxon>Bacillales</taxon>
        <taxon>Caryophanaceae</taxon>
        <taxon>Sporosarcina</taxon>
    </lineage>
</organism>
<dbReference type="InterPro" id="IPR029058">
    <property type="entry name" value="AB_hydrolase_fold"/>
</dbReference>
<reference evidence="5" key="1">
    <citation type="submission" date="2020-10" db="EMBL/GenBank/DDBJ databases">
        <title>Genomic Encyclopedia of Type Strains, Phase IV (KMG-IV): sequencing the most valuable type-strain genomes for metagenomic binning, comparative biology and taxonomic classification.</title>
        <authorList>
            <person name="Goeker M."/>
        </authorList>
    </citation>
    <scope>NUCLEOTIDE SEQUENCE</scope>
    <source>
        <strain evidence="5">DSM 13886</strain>
    </source>
</reference>